<dbReference type="EMBL" id="JAMKPW020000038">
    <property type="protein sequence ID" value="KAK8200595.1"/>
    <property type="molecule type" value="Genomic_DNA"/>
</dbReference>
<comment type="caution">
    <text evidence="1">The sequence shown here is derived from an EMBL/GenBank/DDBJ whole genome shotgun (WGS) entry which is preliminary data.</text>
</comment>
<gene>
    <name evidence="1" type="ORF">M8818_005909</name>
</gene>
<evidence type="ECO:0000313" key="1">
    <source>
        <dbReference type="EMBL" id="KAK8200595.1"/>
    </source>
</evidence>
<sequence>MASFIDFLKSRQGPQGSLNNHHCTFLEQAYSEPPDMAAPSTIRAWQYTSTKGGIENNLKLNTSAPLPEPKPNQHLVQVIAAALNPVDYKPAEVPFISRFLLPKPATPGIDIAGVIVAPAAGSLLKPGQRVFGAAAKTPFAGGGLSEYTLVEKDHVIPIPDGVDPIDAAGVCVAGLTAYQSTGANAKKGDSVFINGGSGGTGVFGIQIAKARGCHVVVTCSSANVELCKSLGADEALDYTKGPVLAQLIASGHKFDRVVDNVGTDWNLYWKCHEYTKPGAEFIMVAGNVGLGFVSSVLKSKFWPGLLGGGKRKFASFWPDPRPQDMEQIGEWMQEGKVKLIIDQRFSFEQVPDAFKKLKTGRAKGKIVIEVNLKA</sequence>
<name>A0ACC3S6C6_9PEZI</name>
<dbReference type="Proteomes" id="UP001320706">
    <property type="component" value="Unassembled WGS sequence"/>
</dbReference>
<organism evidence="1 2">
    <name type="scientific">Zalaria obscura</name>
    <dbReference type="NCBI Taxonomy" id="2024903"/>
    <lineage>
        <taxon>Eukaryota</taxon>
        <taxon>Fungi</taxon>
        <taxon>Dikarya</taxon>
        <taxon>Ascomycota</taxon>
        <taxon>Pezizomycotina</taxon>
        <taxon>Dothideomycetes</taxon>
        <taxon>Dothideomycetidae</taxon>
        <taxon>Dothideales</taxon>
        <taxon>Zalariaceae</taxon>
        <taxon>Zalaria</taxon>
    </lineage>
</organism>
<reference evidence="1" key="1">
    <citation type="submission" date="2024-02" db="EMBL/GenBank/DDBJ databases">
        <title>Metagenome Assembled Genome of Zalaria obscura JY119.</title>
        <authorList>
            <person name="Vighnesh L."/>
            <person name="Jagadeeshwari U."/>
            <person name="Venkata Ramana C."/>
            <person name="Sasikala C."/>
        </authorList>
    </citation>
    <scope>NUCLEOTIDE SEQUENCE</scope>
    <source>
        <strain evidence="1">JY119</strain>
    </source>
</reference>
<evidence type="ECO:0000313" key="2">
    <source>
        <dbReference type="Proteomes" id="UP001320706"/>
    </source>
</evidence>
<proteinExistence type="predicted"/>
<protein>
    <submittedName>
        <fullName evidence="1">Uncharacterized protein</fullName>
    </submittedName>
</protein>
<accession>A0ACC3S6C6</accession>
<keyword evidence="2" id="KW-1185">Reference proteome</keyword>